<reference evidence="1" key="1">
    <citation type="submission" date="2023-11" db="EMBL/GenBank/DDBJ databases">
        <title>Completed genome sequence of Mycoplasma equirhinis type strain M432/72.</title>
        <authorList>
            <person name="Spergser J."/>
        </authorList>
    </citation>
    <scope>NUCLEOTIDE SEQUENCE [LARGE SCALE GENOMIC DNA]</scope>
    <source>
        <strain evidence="1">M432/72</strain>
    </source>
</reference>
<evidence type="ECO:0000313" key="1">
    <source>
        <dbReference type="EMBL" id="WPB53962.1"/>
    </source>
</evidence>
<accession>A0ABZ0PA99</accession>
<dbReference type="Proteomes" id="UP001303601">
    <property type="component" value="Chromosome"/>
</dbReference>
<keyword evidence="2" id="KW-1185">Reference proteome</keyword>
<dbReference type="EMBL" id="CP137845">
    <property type="protein sequence ID" value="WPB53962.1"/>
    <property type="molecule type" value="Genomic_DNA"/>
</dbReference>
<dbReference type="RefSeq" id="WP_140031261.1">
    <property type="nucleotide sequence ID" value="NZ_CP137845.1"/>
</dbReference>
<name>A0ABZ0PA99_9BACT</name>
<protein>
    <submittedName>
        <fullName evidence="1">Uncharacterized protein</fullName>
    </submittedName>
</protein>
<dbReference type="GeneID" id="94493259"/>
<proteinExistence type="predicted"/>
<organism evidence="1 2">
    <name type="scientific">Metamycoplasma equirhinis</name>
    <dbReference type="NCBI Taxonomy" id="92402"/>
    <lineage>
        <taxon>Bacteria</taxon>
        <taxon>Bacillati</taxon>
        <taxon>Mycoplasmatota</taxon>
        <taxon>Mycoplasmoidales</taxon>
        <taxon>Metamycoplasmataceae</taxon>
        <taxon>Metamycoplasma</taxon>
    </lineage>
</organism>
<sequence>MRRLTTYSIMEIDEEKGKIHHKEVENIFAKIYGFPNSVCIYGIKYIDKYHSKKIEPRYDYSELHNVKEVLEGMDFKNGIDVFLDDDKLVFIVYGQGYEYKGEYGLVTTQITVSPAGKFGKNVNFKILEETII</sequence>
<gene>
    <name evidence="1" type="ORF">R9B83_00070</name>
</gene>
<evidence type="ECO:0000313" key="2">
    <source>
        <dbReference type="Proteomes" id="UP001303601"/>
    </source>
</evidence>